<dbReference type="Pfam" id="PF08378">
    <property type="entry name" value="NERD"/>
    <property type="match status" value="1"/>
</dbReference>
<evidence type="ECO:0000259" key="3">
    <source>
        <dbReference type="Pfam" id="PF08378"/>
    </source>
</evidence>
<feature type="transmembrane region" description="Helical" evidence="2">
    <location>
        <begin position="186"/>
        <end position="208"/>
    </location>
</feature>
<organism evidence="4 5">
    <name type="scientific">Geotalea daltonii (strain DSM 22248 / JCM 15807 / FRC-32)</name>
    <name type="common">Geobacter daltonii</name>
    <dbReference type="NCBI Taxonomy" id="316067"/>
    <lineage>
        <taxon>Bacteria</taxon>
        <taxon>Pseudomonadati</taxon>
        <taxon>Thermodesulfobacteriota</taxon>
        <taxon>Desulfuromonadia</taxon>
        <taxon>Geobacterales</taxon>
        <taxon>Geobacteraceae</taxon>
        <taxon>Geotalea</taxon>
    </lineage>
</organism>
<feature type="coiled-coil region" evidence="1">
    <location>
        <begin position="268"/>
        <end position="320"/>
    </location>
</feature>
<accession>B9M442</accession>
<dbReference type="EMBL" id="CP001390">
    <property type="protein sequence ID" value="ACM21497.1"/>
    <property type="molecule type" value="Genomic_DNA"/>
</dbReference>
<dbReference type="RefSeq" id="WP_012648225.1">
    <property type="nucleotide sequence ID" value="NC_011979.1"/>
</dbReference>
<gene>
    <name evidence="4" type="ordered locus">Geob_3154</name>
</gene>
<feature type="transmembrane region" description="Helical" evidence="2">
    <location>
        <begin position="12"/>
        <end position="30"/>
    </location>
</feature>
<dbReference type="AlphaFoldDB" id="B9M442"/>
<evidence type="ECO:0000256" key="2">
    <source>
        <dbReference type="SAM" id="Phobius"/>
    </source>
</evidence>
<dbReference type="HOGENOM" id="CLU_521536_0_0_7"/>
<evidence type="ECO:0000313" key="4">
    <source>
        <dbReference type="EMBL" id="ACM21497.1"/>
    </source>
</evidence>
<reference evidence="4 5" key="1">
    <citation type="submission" date="2009-01" db="EMBL/GenBank/DDBJ databases">
        <title>Complete sequence of Geobacter sp. FRC-32.</title>
        <authorList>
            <consortium name="US DOE Joint Genome Institute"/>
            <person name="Lucas S."/>
            <person name="Copeland A."/>
            <person name="Lapidus A."/>
            <person name="Glavina del Rio T."/>
            <person name="Dalin E."/>
            <person name="Tice H."/>
            <person name="Bruce D."/>
            <person name="Goodwin L."/>
            <person name="Pitluck S."/>
            <person name="Saunders E."/>
            <person name="Brettin T."/>
            <person name="Detter J.C."/>
            <person name="Han C."/>
            <person name="Larimer F."/>
            <person name="Land M."/>
            <person name="Hauser L."/>
            <person name="Kyrpides N."/>
            <person name="Ovchinnikova G."/>
            <person name="Kostka J."/>
            <person name="Richardson P."/>
        </authorList>
    </citation>
    <scope>NUCLEOTIDE SEQUENCE [LARGE SCALE GENOMIC DNA]</scope>
    <source>
        <strain evidence="5">DSM 22248 / JCM 15807 / FRC-32</strain>
    </source>
</reference>
<evidence type="ECO:0000313" key="5">
    <source>
        <dbReference type="Proteomes" id="UP000007721"/>
    </source>
</evidence>
<name>B9M442_GEODF</name>
<protein>
    <submittedName>
        <fullName evidence="4">NERD domain protein</fullName>
    </submittedName>
</protein>
<feature type="domain" description="NERD" evidence="3">
    <location>
        <begin position="341"/>
        <end position="465"/>
    </location>
</feature>
<keyword evidence="2" id="KW-1133">Transmembrane helix</keyword>
<dbReference type="InterPro" id="IPR011528">
    <property type="entry name" value="NERD"/>
</dbReference>
<dbReference type="Proteomes" id="UP000007721">
    <property type="component" value="Chromosome"/>
</dbReference>
<keyword evidence="2" id="KW-0472">Membrane</keyword>
<evidence type="ECO:0000256" key="1">
    <source>
        <dbReference type="SAM" id="Coils"/>
    </source>
</evidence>
<keyword evidence="5" id="KW-1185">Reference proteome</keyword>
<keyword evidence="1" id="KW-0175">Coiled coil</keyword>
<sequence length="522" mass="59380">MSKALLKQLAYSGIRLCIILYLAVLMANYLNGRNFSDYLGKTMIKVHAEARMGLNANLLSSLLLEGNHGKLQELLDRNYSIYALVITDCRTGEENCSGQNILFRTSPGLIPNKPIDATDLLNYPYIVLRRPSSSVLQLLQQMDGKAGHSGQIIGRVYSISTIPSFSEDYRQWLHDPFRDNELWRRYLATMTSCLMGGIFIWLLLELFLKIRRIELRNARQREAELVKDADTYVAQLEEKGRQIEDQQLRFSRQFETYIGRIRGLEQRLKDVVEYREAAESIIRDLEEENNRQSKLFEEQLDLTRVEKEQLQIEVEKYKKAVGRDKVEASKTLSSAIGTKTGTAFEQQVIRIVADSPQAKSGHWRVVSQFDVATGNRGSRFIDCIVISKDCLIVIEAKGYFGAIEAEGSVENSKWLCRGSGNQTVEVKGDWGENPYHQVRDYVMNLMNMVKGRLPQLPVYGLVVFPGKSDISGLESKIGRFYRITTADHLLSVLGQMEAEARRTNAFSKRPAPAEIEDVMRGK</sequence>
<keyword evidence="2" id="KW-0812">Transmembrane</keyword>
<proteinExistence type="predicted"/>
<dbReference type="OrthoDB" id="5391229at2"/>
<dbReference type="eggNOG" id="COG1196">
    <property type="taxonomic scope" value="Bacteria"/>
</dbReference>
<dbReference type="KEGG" id="geo:Geob_3154"/>